<dbReference type="PANTHER" id="PTHR12126">
    <property type="entry name" value="NADH-UBIQUINONE OXIDOREDUCTASE 39 KDA SUBUNIT-RELATED"/>
    <property type="match status" value="1"/>
</dbReference>
<dbReference type="STRING" id="1334022.SAMN04487907_10311"/>
<feature type="domain" description="NAD(P)-binding" evidence="1">
    <location>
        <begin position="8"/>
        <end position="157"/>
    </location>
</feature>
<dbReference type="SUPFAM" id="SSF51735">
    <property type="entry name" value="NAD(P)-binding Rossmann-fold domains"/>
    <property type="match status" value="1"/>
</dbReference>
<protein>
    <submittedName>
        <fullName evidence="2">Uncharacterized conserved protein YbjT, contains NAD(P)-binding and DUF2867 domains</fullName>
    </submittedName>
</protein>
<dbReference type="GO" id="GO:0044877">
    <property type="term" value="F:protein-containing complex binding"/>
    <property type="evidence" value="ECO:0007669"/>
    <property type="project" value="TreeGrafter"/>
</dbReference>
<accession>A0A1I1HDE5</accession>
<evidence type="ECO:0000259" key="1">
    <source>
        <dbReference type="Pfam" id="PF13460"/>
    </source>
</evidence>
<dbReference type="Pfam" id="PF13460">
    <property type="entry name" value="NAD_binding_10"/>
    <property type="match status" value="1"/>
</dbReference>
<evidence type="ECO:0000313" key="2">
    <source>
        <dbReference type="EMBL" id="SFC22179.1"/>
    </source>
</evidence>
<name>A0A1I1HDE5_9FLAO</name>
<sequence>MEKILILGASGALGEYILKECYSRNFKIRVLTHSNEGYQKVRSYTDDIWCANAQEDLTKIKGITKGVDYVISALGKSVSLFSPGPNSFFEIDYKANVNILQEAKENGVKRFFYISMKGAEEASEYTIPGIHKLMEDALKESGINYSIVRPVGFYSGLNDLVIMAKRKVIPLIGDGEARTNSIFHGDLANYIMTEFLNLPELKEVGGPQIHTRMEMAKMIQKKIGGEIIKIPKSIAKHGSKLPKLLQLDEISDKLAYFRYIMSNDMIAEEHGKMNFETYLDQIDTEDIK</sequence>
<dbReference type="InterPro" id="IPR016040">
    <property type="entry name" value="NAD(P)-bd_dom"/>
</dbReference>
<dbReference type="InterPro" id="IPR051207">
    <property type="entry name" value="ComplexI_NDUFA9_subunit"/>
</dbReference>
<organism evidence="2 3">
    <name type="scientific">Zunongwangia mangrovi</name>
    <dbReference type="NCBI Taxonomy" id="1334022"/>
    <lineage>
        <taxon>Bacteria</taxon>
        <taxon>Pseudomonadati</taxon>
        <taxon>Bacteroidota</taxon>
        <taxon>Flavobacteriia</taxon>
        <taxon>Flavobacteriales</taxon>
        <taxon>Flavobacteriaceae</taxon>
        <taxon>Zunongwangia</taxon>
    </lineage>
</organism>
<evidence type="ECO:0000313" key="3">
    <source>
        <dbReference type="Proteomes" id="UP000199438"/>
    </source>
</evidence>
<keyword evidence="3" id="KW-1185">Reference proteome</keyword>
<dbReference type="Proteomes" id="UP000199438">
    <property type="component" value="Unassembled WGS sequence"/>
</dbReference>
<dbReference type="RefSeq" id="WP_092541582.1">
    <property type="nucleotide sequence ID" value="NZ_FOKV01000003.1"/>
</dbReference>
<dbReference type="OrthoDB" id="9803892at2"/>
<proteinExistence type="predicted"/>
<dbReference type="InterPro" id="IPR036291">
    <property type="entry name" value="NAD(P)-bd_dom_sf"/>
</dbReference>
<gene>
    <name evidence="2" type="ORF">SAMN04487907_10311</name>
</gene>
<dbReference type="AlphaFoldDB" id="A0A1I1HDE5"/>
<dbReference type="PANTHER" id="PTHR12126:SF11">
    <property type="entry name" value="NADH DEHYDROGENASE [UBIQUINONE] 1 ALPHA SUBCOMPLEX SUBUNIT 9, MITOCHONDRIAL"/>
    <property type="match status" value="1"/>
</dbReference>
<dbReference type="EMBL" id="FOKV01000003">
    <property type="protein sequence ID" value="SFC22179.1"/>
    <property type="molecule type" value="Genomic_DNA"/>
</dbReference>
<reference evidence="3" key="1">
    <citation type="submission" date="2016-10" db="EMBL/GenBank/DDBJ databases">
        <authorList>
            <person name="Varghese N."/>
            <person name="Submissions S."/>
        </authorList>
    </citation>
    <scope>NUCLEOTIDE SEQUENCE [LARGE SCALE GENOMIC DNA]</scope>
    <source>
        <strain evidence="3">DSM 24499</strain>
    </source>
</reference>
<dbReference type="Gene3D" id="3.40.50.720">
    <property type="entry name" value="NAD(P)-binding Rossmann-like Domain"/>
    <property type="match status" value="1"/>
</dbReference>